<evidence type="ECO:0000313" key="3">
    <source>
        <dbReference type="Proteomes" id="UP000321793"/>
    </source>
</evidence>
<dbReference type="AlphaFoldDB" id="A0A512T183"/>
<reference evidence="2 3" key="1">
    <citation type="submission" date="2019-07" db="EMBL/GenBank/DDBJ databases">
        <title>Whole genome shotgun sequence of Knoellia locipacati NBRC 109775.</title>
        <authorList>
            <person name="Hosoyama A."/>
            <person name="Uohara A."/>
            <person name="Ohji S."/>
            <person name="Ichikawa N."/>
        </authorList>
    </citation>
    <scope>NUCLEOTIDE SEQUENCE [LARGE SCALE GENOMIC DNA]</scope>
    <source>
        <strain evidence="2 3">NBRC 109775</strain>
    </source>
</reference>
<feature type="compositionally biased region" description="Basic and acidic residues" evidence="1">
    <location>
        <begin position="76"/>
        <end position="85"/>
    </location>
</feature>
<sequence>MAFLGRKLTDLDQLLAQGGPHSQQTRNPKSKTPRVRPGSRKTGLRRGFEGQLGNKQKSRLGLDGHSLMNCADEGPEDGRGKTRVDKRRSLTVRETKFSIRIELRAPADVRWNENASESNAWLPLQGLAFVRIAKSFGSQHLQQGCLTAPTGTHNHCVGAAS</sequence>
<feature type="compositionally biased region" description="Basic residues" evidence="1">
    <location>
        <begin position="28"/>
        <end position="44"/>
    </location>
</feature>
<gene>
    <name evidence="2" type="ORF">KLO01_20220</name>
</gene>
<feature type="region of interest" description="Disordered" evidence="1">
    <location>
        <begin position="16"/>
        <end position="85"/>
    </location>
</feature>
<keyword evidence="3" id="KW-1185">Reference proteome</keyword>
<dbReference type="Proteomes" id="UP000321793">
    <property type="component" value="Unassembled WGS sequence"/>
</dbReference>
<protein>
    <submittedName>
        <fullName evidence="2">Uncharacterized protein</fullName>
    </submittedName>
</protein>
<dbReference type="EMBL" id="BKBA01000008">
    <property type="protein sequence ID" value="GEQ13975.1"/>
    <property type="molecule type" value="Genomic_DNA"/>
</dbReference>
<comment type="caution">
    <text evidence="2">The sequence shown here is derived from an EMBL/GenBank/DDBJ whole genome shotgun (WGS) entry which is preliminary data.</text>
</comment>
<organism evidence="2 3">
    <name type="scientific">Knoellia locipacati</name>
    <dbReference type="NCBI Taxonomy" id="882824"/>
    <lineage>
        <taxon>Bacteria</taxon>
        <taxon>Bacillati</taxon>
        <taxon>Actinomycetota</taxon>
        <taxon>Actinomycetes</taxon>
        <taxon>Micrococcales</taxon>
        <taxon>Intrasporangiaceae</taxon>
        <taxon>Knoellia</taxon>
    </lineage>
</organism>
<proteinExistence type="predicted"/>
<name>A0A512T183_9MICO</name>
<evidence type="ECO:0000313" key="2">
    <source>
        <dbReference type="EMBL" id="GEQ13975.1"/>
    </source>
</evidence>
<accession>A0A512T183</accession>
<evidence type="ECO:0000256" key="1">
    <source>
        <dbReference type="SAM" id="MobiDB-lite"/>
    </source>
</evidence>